<feature type="region of interest" description="Disordered" evidence="1">
    <location>
        <begin position="1"/>
        <end position="27"/>
    </location>
</feature>
<accession>A0A8K0DKF1</accession>
<evidence type="ECO:0000256" key="1">
    <source>
        <dbReference type="SAM" id="MobiDB-lite"/>
    </source>
</evidence>
<feature type="region of interest" description="Disordered" evidence="1">
    <location>
        <begin position="64"/>
        <end position="87"/>
    </location>
</feature>
<dbReference type="EMBL" id="VTPC01000636">
    <property type="protein sequence ID" value="KAF2904956.1"/>
    <property type="molecule type" value="Genomic_DNA"/>
</dbReference>
<feature type="non-terminal residue" evidence="2">
    <location>
        <position position="1"/>
    </location>
</feature>
<gene>
    <name evidence="2" type="ORF">ILUMI_01219</name>
</gene>
<evidence type="ECO:0000313" key="3">
    <source>
        <dbReference type="Proteomes" id="UP000801492"/>
    </source>
</evidence>
<dbReference type="OrthoDB" id="6748100at2759"/>
<protein>
    <submittedName>
        <fullName evidence="2">Uncharacterized protein</fullName>
    </submittedName>
</protein>
<reference evidence="2" key="1">
    <citation type="submission" date="2019-08" db="EMBL/GenBank/DDBJ databases">
        <title>The genome of the North American firefly Photinus pyralis.</title>
        <authorList>
            <consortium name="Photinus pyralis genome working group"/>
            <person name="Fallon T.R."/>
            <person name="Sander Lower S.E."/>
            <person name="Weng J.-K."/>
        </authorList>
    </citation>
    <scope>NUCLEOTIDE SEQUENCE</scope>
    <source>
        <strain evidence="2">TRF0915ILg1</strain>
        <tissue evidence="2">Whole body</tissue>
    </source>
</reference>
<dbReference type="PANTHER" id="PTHR10773:SF19">
    <property type="match status" value="1"/>
</dbReference>
<comment type="caution">
    <text evidence="2">The sequence shown here is derived from an EMBL/GenBank/DDBJ whole genome shotgun (WGS) entry which is preliminary data.</text>
</comment>
<evidence type="ECO:0000313" key="2">
    <source>
        <dbReference type="EMBL" id="KAF2904956.1"/>
    </source>
</evidence>
<sequence length="356" mass="41579">NTRKIRRRRKKLKQKQSKKNKGHDIFLPRRDGDKLRVCRLFFINTRSLREDTFKRWVKGDKEDGFTSSDGSERNSNDEDNQQPPAKISRCQSKIKGIKQKLHNKMTENVLEWLELQPKVPSHYCRSSSSCTYVKSVFRSISHMRKVYEELCGQKEVKAASRTFFMQVLENKRIKIHKPRKDQCDVCCGYEVKTITAEEYNKRIVMKNEAKEAKNEATSDASESHLVISMYLQSVLLSPKTEASTTMMDVPFHIHSLRPGKKTDDLVVTDTSALEYRNSGEILFKLRHTDTFQFLPQRQQKRTGHVVPELLYSQPIPIAESKWKCLQELKNVIAKDYHAFYDNLPFQKDNKTTKGKK</sequence>
<organism evidence="2 3">
    <name type="scientific">Ignelater luminosus</name>
    <name type="common">Cucubano</name>
    <name type="synonym">Pyrophorus luminosus</name>
    <dbReference type="NCBI Taxonomy" id="2038154"/>
    <lineage>
        <taxon>Eukaryota</taxon>
        <taxon>Metazoa</taxon>
        <taxon>Ecdysozoa</taxon>
        <taxon>Arthropoda</taxon>
        <taxon>Hexapoda</taxon>
        <taxon>Insecta</taxon>
        <taxon>Pterygota</taxon>
        <taxon>Neoptera</taxon>
        <taxon>Endopterygota</taxon>
        <taxon>Coleoptera</taxon>
        <taxon>Polyphaga</taxon>
        <taxon>Elateriformia</taxon>
        <taxon>Elateroidea</taxon>
        <taxon>Elateridae</taxon>
        <taxon>Agrypninae</taxon>
        <taxon>Pyrophorini</taxon>
        <taxon>Ignelater</taxon>
    </lineage>
</organism>
<feature type="compositionally biased region" description="Basic and acidic residues" evidence="1">
    <location>
        <begin position="64"/>
        <end position="76"/>
    </location>
</feature>
<proteinExistence type="predicted"/>
<dbReference type="PANTHER" id="PTHR10773">
    <property type="entry name" value="DNA-DIRECTED RNA POLYMERASES I, II, AND III SUBUNIT RPABC2"/>
    <property type="match status" value="1"/>
</dbReference>
<name>A0A8K0DKF1_IGNLU</name>
<dbReference type="Proteomes" id="UP000801492">
    <property type="component" value="Unassembled WGS sequence"/>
</dbReference>
<keyword evidence="3" id="KW-1185">Reference proteome</keyword>
<dbReference type="AlphaFoldDB" id="A0A8K0DKF1"/>
<feature type="compositionally biased region" description="Basic residues" evidence="1">
    <location>
        <begin position="1"/>
        <end position="21"/>
    </location>
</feature>